<sequence>TISGQEDLSFNPQFYKLYAPLWPRTLGITDCCQFTSVNQVLERSRQYHHEFLLQLRFCPAACERPEDLEMIPGVTDATPGTVMSHLVRVGQTLTHRLDLQSVYKHVLPGSGNAEVTTVHSQVGATVDYIFYSPKHHSDTEIQGKSKYYQQSGLKLIGCLSLLSEDALWSMNGLPSDTFPSDHLSLLAKFQLDMNESL</sequence>
<protein>
    <submittedName>
        <fullName evidence="1">Uncharacterized protein</fullName>
    </submittedName>
</protein>
<keyword evidence="2" id="KW-1185">Reference proteome</keyword>
<proteinExistence type="predicted"/>
<dbReference type="AlphaFoldDB" id="A0A8C6WLZ6"/>
<dbReference type="GO" id="GO:0000175">
    <property type="term" value="F:3'-5'-RNA exonuclease activity"/>
    <property type="evidence" value="ECO:0007669"/>
    <property type="project" value="TreeGrafter"/>
</dbReference>
<dbReference type="Proteomes" id="UP000694523">
    <property type="component" value="Unplaced"/>
</dbReference>
<reference evidence="1" key="1">
    <citation type="submission" date="2025-08" db="UniProtKB">
        <authorList>
            <consortium name="Ensembl"/>
        </authorList>
    </citation>
    <scope>IDENTIFICATION</scope>
</reference>
<evidence type="ECO:0000313" key="2">
    <source>
        <dbReference type="Proteomes" id="UP000694523"/>
    </source>
</evidence>
<dbReference type="PANTHER" id="PTHR12121">
    <property type="entry name" value="CARBON CATABOLITE REPRESSOR PROTEIN 4"/>
    <property type="match status" value="1"/>
</dbReference>
<accession>A0A8C6WLZ6</accession>
<reference evidence="1" key="2">
    <citation type="submission" date="2025-09" db="UniProtKB">
        <authorList>
            <consortium name="Ensembl"/>
        </authorList>
    </citation>
    <scope>IDENTIFICATION</scope>
</reference>
<dbReference type="InterPro" id="IPR036691">
    <property type="entry name" value="Endo/exonu/phosph_ase_sf"/>
</dbReference>
<dbReference type="InterPro" id="IPR050410">
    <property type="entry name" value="CCR4/nocturin_mRNA_transcr"/>
</dbReference>
<name>A0A8C6WLZ6_9GOBI</name>
<organism evidence="1 2">
    <name type="scientific">Neogobius melanostomus</name>
    <name type="common">round goby</name>
    <dbReference type="NCBI Taxonomy" id="47308"/>
    <lineage>
        <taxon>Eukaryota</taxon>
        <taxon>Metazoa</taxon>
        <taxon>Chordata</taxon>
        <taxon>Craniata</taxon>
        <taxon>Vertebrata</taxon>
        <taxon>Euteleostomi</taxon>
        <taxon>Actinopterygii</taxon>
        <taxon>Neopterygii</taxon>
        <taxon>Teleostei</taxon>
        <taxon>Neoteleostei</taxon>
        <taxon>Acanthomorphata</taxon>
        <taxon>Gobiaria</taxon>
        <taxon>Gobiiformes</taxon>
        <taxon>Gobioidei</taxon>
        <taxon>Gobiidae</taxon>
        <taxon>Benthophilinae</taxon>
        <taxon>Neogobiini</taxon>
        <taxon>Neogobius</taxon>
    </lineage>
</organism>
<evidence type="ECO:0000313" key="1">
    <source>
        <dbReference type="Ensembl" id="ENSNMLP00000017090.1"/>
    </source>
</evidence>
<dbReference type="Ensembl" id="ENSNMLT00000019221.1">
    <property type="protein sequence ID" value="ENSNMLP00000017090.1"/>
    <property type="gene ID" value="ENSNMLG00000011309.1"/>
</dbReference>
<dbReference type="PANTHER" id="PTHR12121:SF28">
    <property type="entry name" value="PROTEIN ANGEL HOMOLOG 1"/>
    <property type="match status" value="1"/>
</dbReference>
<dbReference type="Gene3D" id="3.60.10.10">
    <property type="entry name" value="Endonuclease/exonuclease/phosphatase"/>
    <property type="match status" value="1"/>
</dbReference>